<dbReference type="AlphaFoldDB" id="A0A518HA87"/>
<dbReference type="InterPro" id="IPR006311">
    <property type="entry name" value="TAT_signal"/>
</dbReference>
<dbReference type="EMBL" id="CP036426">
    <property type="protein sequence ID" value="QDV37749.1"/>
    <property type="molecule type" value="Genomic_DNA"/>
</dbReference>
<evidence type="ECO:0008006" key="3">
    <source>
        <dbReference type="Google" id="ProtNLM"/>
    </source>
</evidence>
<proteinExistence type="predicted"/>
<keyword evidence="2" id="KW-1185">Reference proteome</keyword>
<accession>A0A518HA87</accession>
<organism evidence="1 2">
    <name type="scientific">Tautonia plasticadhaerens</name>
    <dbReference type="NCBI Taxonomy" id="2527974"/>
    <lineage>
        <taxon>Bacteria</taxon>
        <taxon>Pseudomonadati</taxon>
        <taxon>Planctomycetota</taxon>
        <taxon>Planctomycetia</taxon>
        <taxon>Isosphaerales</taxon>
        <taxon>Isosphaeraceae</taxon>
        <taxon>Tautonia</taxon>
    </lineage>
</organism>
<name>A0A518HA87_9BACT</name>
<dbReference type="Proteomes" id="UP000317835">
    <property type="component" value="Chromosome"/>
</dbReference>
<reference evidence="1 2" key="1">
    <citation type="submission" date="2019-02" db="EMBL/GenBank/DDBJ databases">
        <title>Deep-cultivation of Planctomycetes and their phenomic and genomic characterization uncovers novel biology.</title>
        <authorList>
            <person name="Wiegand S."/>
            <person name="Jogler M."/>
            <person name="Boedeker C."/>
            <person name="Pinto D."/>
            <person name="Vollmers J."/>
            <person name="Rivas-Marin E."/>
            <person name="Kohn T."/>
            <person name="Peeters S.H."/>
            <person name="Heuer A."/>
            <person name="Rast P."/>
            <person name="Oberbeckmann S."/>
            <person name="Bunk B."/>
            <person name="Jeske O."/>
            <person name="Meyerdierks A."/>
            <person name="Storesund J.E."/>
            <person name="Kallscheuer N."/>
            <person name="Luecker S."/>
            <person name="Lage O.M."/>
            <person name="Pohl T."/>
            <person name="Merkel B.J."/>
            <person name="Hornburger P."/>
            <person name="Mueller R.-W."/>
            <person name="Bruemmer F."/>
            <person name="Labrenz M."/>
            <person name="Spormann A.M."/>
            <person name="Op den Camp H."/>
            <person name="Overmann J."/>
            <person name="Amann R."/>
            <person name="Jetten M.S.M."/>
            <person name="Mascher T."/>
            <person name="Medema M.H."/>
            <person name="Devos D.P."/>
            <person name="Kaster A.-K."/>
            <person name="Ovreas L."/>
            <person name="Rohde M."/>
            <person name="Galperin M.Y."/>
            <person name="Jogler C."/>
        </authorList>
    </citation>
    <scope>NUCLEOTIDE SEQUENCE [LARGE SCALE GENOMIC DNA]</scope>
    <source>
        <strain evidence="1 2">ElP</strain>
    </source>
</reference>
<protein>
    <recommendedName>
        <fullName evidence="3">Twin-arginine translocation signal domain-containing protein</fullName>
    </recommendedName>
</protein>
<sequence>MPRTTRRRFFEESMIAAATAVSAGSYGRRLRAQAPGRGSPNDRIRHAVIGCRIRGRVHADQFGRQEGDGVAYVGPLPRIDPDRESLSGAPEADALLTREYRRPFVVPNEREV</sequence>
<dbReference type="KEGG" id="tpla:ElP_56950"/>
<dbReference type="RefSeq" id="WP_145275776.1">
    <property type="nucleotide sequence ID" value="NZ_CP036426.1"/>
</dbReference>
<evidence type="ECO:0000313" key="1">
    <source>
        <dbReference type="EMBL" id="QDV37749.1"/>
    </source>
</evidence>
<dbReference type="PROSITE" id="PS51318">
    <property type="entry name" value="TAT"/>
    <property type="match status" value="1"/>
</dbReference>
<evidence type="ECO:0000313" key="2">
    <source>
        <dbReference type="Proteomes" id="UP000317835"/>
    </source>
</evidence>
<gene>
    <name evidence="1" type="ORF">ElP_56950</name>
</gene>